<sequence length="188" mass="19572">MHLLTASNLSVFRGERLVLSNVSFSLPAGGILVLRGENGAGKSTLLRTLAGLTPLAAGALKWDNEDALNDLPSHAKRIAWLGHLDAVKPALTAAEHVPAAALAAVGLSAYAELPARLLSAGQKRRLAIARVAASAKPLWLLDEPTTGLDAASVLRFLALCETHRQGGGMIIASTHTPLELSGVEVLTL</sequence>
<evidence type="ECO:0000256" key="3">
    <source>
        <dbReference type="ARBA" id="ARBA00022748"/>
    </source>
</evidence>
<dbReference type="PROSITE" id="PS50893">
    <property type="entry name" value="ABC_TRANSPORTER_2"/>
    <property type="match status" value="1"/>
</dbReference>
<reference evidence="9" key="1">
    <citation type="journal article" date="2019" name="Int. J. Syst. Evol. Microbiol.">
        <title>The Global Catalogue of Microorganisms (GCM) 10K type strain sequencing project: providing services to taxonomists for standard genome sequencing and annotation.</title>
        <authorList>
            <consortium name="The Broad Institute Genomics Platform"/>
            <consortium name="The Broad Institute Genome Sequencing Center for Infectious Disease"/>
            <person name="Wu L."/>
            <person name="Ma J."/>
        </authorList>
    </citation>
    <scope>NUCLEOTIDE SEQUENCE [LARGE SCALE GENOMIC DNA]</scope>
    <source>
        <strain evidence="9">NBRC 112502</strain>
    </source>
</reference>
<dbReference type="GO" id="GO:0005524">
    <property type="term" value="F:ATP binding"/>
    <property type="evidence" value="ECO:0007669"/>
    <property type="project" value="UniProtKB-KW"/>
</dbReference>
<evidence type="ECO:0000256" key="5">
    <source>
        <dbReference type="ARBA" id="ARBA00022967"/>
    </source>
</evidence>
<dbReference type="RefSeq" id="WP_284256429.1">
    <property type="nucleotide sequence ID" value="NZ_BSOS01000007.1"/>
</dbReference>
<dbReference type="Gene3D" id="3.40.50.300">
    <property type="entry name" value="P-loop containing nucleotide triphosphate hydrolases"/>
    <property type="match status" value="1"/>
</dbReference>
<evidence type="ECO:0000256" key="6">
    <source>
        <dbReference type="ARBA" id="ARBA00023136"/>
    </source>
</evidence>
<keyword evidence="4 8" id="KW-0067">ATP-binding</keyword>
<keyword evidence="6" id="KW-0472">Membrane</keyword>
<proteinExistence type="predicted"/>
<evidence type="ECO:0000313" key="9">
    <source>
        <dbReference type="Proteomes" id="UP001156641"/>
    </source>
</evidence>
<feature type="domain" description="ABC transporter" evidence="7">
    <location>
        <begin position="4"/>
        <end position="188"/>
    </location>
</feature>
<evidence type="ECO:0000259" key="7">
    <source>
        <dbReference type="PROSITE" id="PS50893"/>
    </source>
</evidence>
<keyword evidence="3" id="KW-0201">Cytochrome c-type biogenesis</keyword>
<dbReference type="InterPro" id="IPR017871">
    <property type="entry name" value="ABC_transporter-like_CS"/>
</dbReference>
<dbReference type="InterPro" id="IPR003439">
    <property type="entry name" value="ABC_transporter-like_ATP-bd"/>
</dbReference>
<accession>A0ABQ6A0A4</accession>
<comment type="caution">
    <text evidence="8">The sequence shown here is derived from an EMBL/GenBank/DDBJ whole genome shotgun (WGS) entry which is preliminary data.</text>
</comment>
<dbReference type="Proteomes" id="UP001156641">
    <property type="component" value="Unassembled WGS sequence"/>
</dbReference>
<protein>
    <submittedName>
        <fullName evidence="8">Cytochrome c biogenesis ATP-binding export protein CcmA</fullName>
    </submittedName>
</protein>
<evidence type="ECO:0000256" key="2">
    <source>
        <dbReference type="ARBA" id="ARBA00022741"/>
    </source>
</evidence>
<keyword evidence="5" id="KW-1278">Translocase</keyword>
<dbReference type="InterPro" id="IPR003593">
    <property type="entry name" value="AAA+_ATPase"/>
</dbReference>
<evidence type="ECO:0000256" key="4">
    <source>
        <dbReference type="ARBA" id="ARBA00022840"/>
    </source>
</evidence>
<keyword evidence="9" id="KW-1185">Reference proteome</keyword>
<dbReference type="PANTHER" id="PTHR43499">
    <property type="entry name" value="ABC TRANSPORTER I FAMILY MEMBER 1"/>
    <property type="match status" value="1"/>
</dbReference>
<evidence type="ECO:0000313" key="8">
    <source>
        <dbReference type="EMBL" id="GLR65874.1"/>
    </source>
</evidence>
<dbReference type="PROSITE" id="PS00211">
    <property type="entry name" value="ABC_TRANSPORTER_1"/>
    <property type="match status" value="1"/>
</dbReference>
<dbReference type="NCBIfam" id="TIGR01189">
    <property type="entry name" value="ccmA"/>
    <property type="match status" value="1"/>
</dbReference>
<keyword evidence="2" id="KW-0547">Nucleotide-binding</keyword>
<dbReference type="InterPro" id="IPR005895">
    <property type="entry name" value="ABC_transptr_haem_export_CcmA"/>
</dbReference>
<gene>
    <name evidence="8" type="primary">ccmA</name>
    <name evidence="8" type="ORF">GCM10010909_05520</name>
</gene>
<name>A0ABQ6A0A4_9PROT</name>
<dbReference type="SUPFAM" id="SSF52540">
    <property type="entry name" value="P-loop containing nucleoside triphosphate hydrolases"/>
    <property type="match status" value="1"/>
</dbReference>
<dbReference type="SMART" id="SM00382">
    <property type="entry name" value="AAA"/>
    <property type="match status" value="1"/>
</dbReference>
<keyword evidence="1" id="KW-0813">Transport</keyword>
<dbReference type="InterPro" id="IPR027417">
    <property type="entry name" value="P-loop_NTPase"/>
</dbReference>
<organism evidence="8 9">
    <name type="scientific">Acidocella aquatica</name>
    <dbReference type="NCBI Taxonomy" id="1922313"/>
    <lineage>
        <taxon>Bacteria</taxon>
        <taxon>Pseudomonadati</taxon>
        <taxon>Pseudomonadota</taxon>
        <taxon>Alphaproteobacteria</taxon>
        <taxon>Acetobacterales</taxon>
        <taxon>Acidocellaceae</taxon>
        <taxon>Acidocella</taxon>
    </lineage>
</organism>
<dbReference type="Pfam" id="PF00005">
    <property type="entry name" value="ABC_tran"/>
    <property type="match status" value="1"/>
</dbReference>
<dbReference type="PANTHER" id="PTHR43499:SF1">
    <property type="entry name" value="ABC TRANSPORTER I FAMILY MEMBER 1"/>
    <property type="match status" value="1"/>
</dbReference>
<dbReference type="EMBL" id="BSOS01000007">
    <property type="protein sequence ID" value="GLR65874.1"/>
    <property type="molecule type" value="Genomic_DNA"/>
</dbReference>
<evidence type="ECO:0000256" key="1">
    <source>
        <dbReference type="ARBA" id="ARBA00022448"/>
    </source>
</evidence>